<reference evidence="1 2" key="1">
    <citation type="submission" date="2014-03" db="EMBL/GenBank/DDBJ databases">
        <title>Draft genome sequence of the novel thermoacidophilic archaea Acidianus copahuensis ALE1 strain, isolated from Copahue volcanic area in Neuquen Argentina.</title>
        <authorList>
            <person name="Urbieta M.S."/>
            <person name="Rascovan N."/>
            <person name="Castro C."/>
            <person name="Revale S."/>
            <person name="Giaveno M.A."/>
            <person name="Vazquez M.P."/>
            <person name="Donati E.R."/>
        </authorList>
    </citation>
    <scope>NUCLEOTIDE SEQUENCE [LARGE SCALE GENOMIC DNA]</scope>
    <source>
        <strain evidence="1 2">ALE1</strain>
    </source>
</reference>
<organism evidence="1 2">
    <name type="scientific">Candidatus Acidianus copahuensis</name>
    <dbReference type="NCBI Taxonomy" id="1160895"/>
    <lineage>
        <taxon>Archaea</taxon>
        <taxon>Thermoproteota</taxon>
        <taxon>Thermoprotei</taxon>
        <taxon>Sulfolobales</taxon>
        <taxon>Sulfolobaceae</taxon>
        <taxon>Acidianus</taxon>
    </lineage>
</organism>
<name>A0A031LNR3_9CREN</name>
<dbReference type="RefSeq" id="WP_048099948.1">
    <property type="nucleotide sequence ID" value="NZ_JFZT01000045.1"/>
</dbReference>
<accession>A0A031LNR3</accession>
<keyword evidence="2" id="KW-1185">Reference proteome</keyword>
<protein>
    <submittedName>
        <fullName evidence="1">Uncharacterized protein</fullName>
    </submittedName>
</protein>
<dbReference type="EMBL" id="JFZT01000045">
    <property type="protein sequence ID" value="EZQ04769.1"/>
    <property type="molecule type" value="Genomic_DNA"/>
</dbReference>
<dbReference type="AlphaFoldDB" id="A0A031LNR3"/>
<gene>
    <name evidence="1" type="ORF">CM19_08595</name>
</gene>
<dbReference type="Proteomes" id="UP000024332">
    <property type="component" value="Unassembled WGS sequence"/>
</dbReference>
<proteinExistence type="predicted"/>
<dbReference type="OrthoDB" id="38163at2157"/>
<evidence type="ECO:0000313" key="2">
    <source>
        <dbReference type="Proteomes" id="UP000024332"/>
    </source>
</evidence>
<evidence type="ECO:0000313" key="1">
    <source>
        <dbReference type="EMBL" id="EZQ04769.1"/>
    </source>
</evidence>
<comment type="caution">
    <text evidence="1">The sequence shown here is derived from an EMBL/GenBank/DDBJ whole genome shotgun (WGS) entry which is preliminary data.</text>
</comment>
<sequence length="103" mass="11876">MPTIKVIFGPEGDNGITFLLFEVVKTLPNKQSISIDVETDLLYQYNSPTIEINGKRTVIDYFSDEECKEKLHRLIKGELIEERKTKKIYKTNDYIFGEGVPAF</sequence>